<gene>
    <name evidence="6" type="ORF">CE457_01875</name>
    <name evidence="5" type="ORF">KUC_0427</name>
</gene>
<organism evidence="5 7">
    <name type="scientific">Vreelandella boliviensis LC1</name>
    <dbReference type="NCBI Taxonomy" id="1072583"/>
    <lineage>
        <taxon>Bacteria</taxon>
        <taxon>Pseudomonadati</taxon>
        <taxon>Pseudomonadota</taxon>
        <taxon>Gammaproteobacteria</taxon>
        <taxon>Oceanospirillales</taxon>
        <taxon>Halomonadaceae</taxon>
        <taxon>Vreelandella</taxon>
    </lineage>
</organism>
<evidence type="ECO:0000313" key="8">
    <source>
        <dbReference type="Proteomes" id="UP000216538"/>
    </source>
</evidence>
<evidence type="ECO:0000256" key="1">
    <source>
        <dbReference type="ARBA" id="ARBA00005857"/>
    </source>
</evidence>
<proteinExistence type="inferred from homology"/>
<keyword evidence="4" id="KW-0802">TPR repeat</keyword>
<dbReference type="InterPro" id="IPR011990">
    <property type="entry name" value="TPR-like_helical_dom_sf"/>
</dbReference>
<dbReference type="PANTHER" id="PTHR16263">
    <property type="entry name" value="TETRATRICOPEPTIDE REPEAT PROTEIN 38"/>
    <property type="match status" value="1"/>
</dbReference>
<evidence type="ECO:0000256" key="3">
    <source>
        <dbReference type="ARBA" id="ARBA00022737"/>
    </source>
</evidence>
<dbReference type="AlphaFoldDB" id="A0A265E324"/>
<accession>A0A265E324</accession>
<dbReference type="CDD" id="cd05804">
    <property type="entry name" value="StaR_like"/>
    <property type="match status" value="1"/>
</dbReference>
<dbReference type="PANTHER" id="PTHR16263:SF4">
    <property type="entry name" value="TETRATRICOPEPTIDE REPEAT PROTEIN 38"/>
    <property type="match status" value="1"/>
</dbReference>
<dbReference type="EMBL" id="NPEY01000001">
    <property type="protein sequence ID" value="OZT75994.1"/>
    <property type="molecule type" value="Genomic_DNA"/>
</dbReference>
<name>A0A265E324_9GAMM</name>
<comment type="similarity">
    <text evidence="1">Belongs to the TTC38 family.</text>
</comment>
<evidence type="ECO:0000313" key="6">
    <source>
        <dbReference type="EMBL" id="OZT75994.1"/>
    </source>
</evidence>
<dbReference type="EMBL" id="JH393257">
    <property type="protein sequence ID" value="EHJ93480.1"/>
    <property type="molecule type" value="Genomic_DNA"/>
</dbReference>
<dbReference type="STRING" id="1072583.KUC_0427"/>
<evidence type="ECO:0000256" key="4">
    <source>
        <dbReference type="ARBA" id="ARBA00022803"/>
    </source>
</evidence>
<dbReference type="InterPro" id="IPR033891">
    <property type="entry name" value="TTC38"/>
</dbReference>
<dbReference type="Proteomes" id="UP000005756">
    <property type="component" value="Unassembled WGS sequence"/>
</dbReference>
<evidence type="ECO:0000256" key="2">
    <source>
        <dbReference type="ARBA" id="ARBA00019992"/>
    </source>
</evidence>
<dbReference type="RefSeq" id="WP_007111416.1">
    <property type="nucleotide sequence ID" value="NZ_JH393257.1"/>
</dbReference>
<keyword evidence="8" id="KW-1185">Reference proteome</keyword>
<dbReference type="Proteomes" id="UP000216538">
    <property type="component" value="Unassembled WGS sequence"/>
</dbReference>
<evidence type="ECO:0000313" key="5">
    <source>
        <dbReference type="EMBL" id="EHJ93480.1"/>
    </source>
</evidence>
<keyword evidence="3" id="KW-0677">Repeat</keyword>
<protein>
    <recommendedName>
        <fullName evidence="2">Tetratricopeptide repeat protein 38</fullName>
    </recommendedName>
</protein>
<reference evidence="6 8" key="2">
    <citation type="submission" date="2017-07" db="EMBL/GenBank/DDBJ databases">
        <title>Shotgun whole genome sequences of three halophilic bacterial isolates.</title>
        <authorList>
            <person name="Pozzo T."/>
            <person name="Higdon S.M."/>
            <person name="Quillaguaman J."/>
        </authorList>
    </citation>
    <scope>NUCLEOTIDE SEQUENCE [LARGE SCALE GENOMIC DNA]</scope>
    <source>
        <strain evidence="6 8">LC1</strain>
    </source>
</reference>
<reference evidence="5 7" key="1">
    <citation type="submission" date="2011-10" db="EMBL/GenBank/DDBJ databases">
        <authorList>
            <person name="Quillaguamn J."/>
            <person name="Guzmn D."/>
            <person name="Balderrama-Subieta A."/>
            <person name="Cardona-Ortuo C."/>
            <person name="Guevara-Martnez M."/>
            <person name="Callisaya-Quispe N."/>
        </authorList>
    </citation>
    <scope>NUCLEOTIDE SEQUENCE [LARGE SCALE GENOMIC DNA]</scope>
    <source>
        <strain evidence="5 7">LC1</strain>
    </source>
</reference>
<dbReference type="SUPFAM" id="SSF48452">
    <property type="entry name" value="TPR-like"/>
    <property type="match status" value="1"/>
</dbReference>
<dbReference type="OrthoDB" id="9815900at2"/>
<sequence length="445" mass="49552">MLTDRQGNALPGATSETQVLYHRAIDAFNLYRGDPVTPLDQAIEAAPNFTMARIARAYLFALATEPAAATAAKADLAATNGARLNDREASHVAILAQLLAGEWSAAGIALDYHNLRYPHDLLALQAGHLIDFYRANARNLRDRLARVLPKWSPDIPGHSIAMGMFAFGLEETSDYARAEQVGRQALDLQPLDCWAHHAVAHVMEMQGRAQDGIGWMTTREPYWSGDDNLFKVHNWWHLALCHLDLGQTREVLALYDGPIRQERSAMVLDMIDASALLWRLALTGQDVGERWQELAAAWDQHADGQLYPFNDWHAVMAYLGAGRDDRVETLLTTLRNTGRDSETADWARRIGLPLAEGFVAFWRGHYTTSAERLHSVRYIANAFGGSHAQRDVIDWTLTEAAIRGGNRELAEGMANERLALKPHSPINRDFLRRATAPAVAERQLA</sequence>
<evidence type="ECO:0000313" key="7">
    <source>
        <dbReference type="Proteomes" id="UP000005756"/>
    </source>
</evidence>